<keyword evidence="2" id="KW-1185">Reference proteome</keyword>
<gene>
    <name evidence="1" type="ORF">CQ13_32175</name>
</gene>
<dbReference type="InterPro" id="IPR027417">
    <property type="entry name" value="P-loop_NTPase"/>
</dbReference>
<dbReference type="RefSeq" id="WP_057846120.1">
    <property type="nucleotide sequence ID" value="NZ_LLYA01000176.1"/>
</dbReference>
<dbReference type="OrthoDB" id="91493at374"/>
<sequence length="133" mass="14185">MARIVLDTGSIRGISAVVARTLQSVAVTCAGNTKGADAFHSETAIPAFDREVAHLSPSSFDEIANAKLDMVRLQRTLSFIVFMVTHDLKNLHAVCDRVASLADGRIAALGPLRSVLGLGSRVEQQAISADRTR</sequence>
<dbReference type="Proteomes" id="UP000052023">
    <property type="component" value="Unassembled WGS sequence"/>
</dbReference>
<dbReference type="AlphaFoldDB" id="A0A0R3MKC2"/>
<reference evidence="1 2" key="1">
    <citation type="submission" date="2014-03" db="EMBL/GenBank/DDBJ databases">
        <title>Bradyrhizobium valentinum sp. nov., isolated from effective nodules of Lupinus mariae-josephae, a lupine endemic of basic-lime soils in Eastern Spain.</title>
        <authorList>
            <person name="Duran D."/>
            <person name="Rey L."/>
            <person name="Navarro A."/>
            <person name="Busquets A."/>
            <person name="Imperial J."/>
            <person name="Ruiz-Argueso T."/>
        </authorList>
    </citation>
    <scope>NUCLEOTIDE SEQUENCE [LARGE SCALE GENOMIC DNA]</scope>
    <source>
        <strain evidence="1 2">Ro19</strain>
    </source>
</reference>
<accession>A0A0R3MKC2</accession>
<dbReference type="EMBL" id="LLYA01000176">
    <property type="protein sequence ID" value="KRR20792.1"/>
    <property type="molecule type" value="Genomic_DNA"/>
</dbReference>
<evidence type="ECO:0000313" key="1">
    <source>
        <dbReference type="EMBL" id="KRR20792.1"/>
    </source>
</evidence>
<dbReference type="SUPFAM" id="SSF52540">
    <property type="entry name" value="P-loop containing nucleoside triphosphate hydrolases"/>
    <property type="match status" value="1"/>
</dbReference>
<dbReference type="Gene3D" id="3.40.50.300">
    <property type="entry name" value="P-loop containing nucleotide triphosphate hydrolases"/>
    <property type="match status" value="1"/>
</dbReference>
<evidence type="ECO:0000313" key="2">
    <source>
        <dbReference type="Proteomes" id="UP000052023"/>
    </source>
</evidence>
<name>A0A0R3MKC2_9BRAD</name>
<comment type="caution">
    <text evidence="1">The sequence shown here is derived from an EMBL/GenBank/DDBJ whole genome shotgun (WGS) entry which is preliminary data.</text>
</comment>
<protein>
    <submittedName>
        <fullName evidence="1">Uncharacterized protein</fullName>
    </submittedName>
</protein>
<organism evidence="1 2">
    <name type="scientific">Bradyrhizobium retamae</name>
    <dbReference type="NCBI Taxonomy" id="1300035"/>
    <lineage>
        <taxon>Bacteria</taxon>
        <taxon>Pseudomonadati</taxon>
        <taxon>Pseudomonadota</taxon>
        <taxon>Alphaproteobacteria</taxon>
        <taxon>Hyphomicrobiales</taxon>
        <taxon>Nitrobacteraceae</taxon>
        <taxon>Bradyrhizobium</taxon>
    </lineage>
</organism>
<proteinExistence type="predicted"/>